<dbReference type="SUPFAM" id="SSF101447">
    <property type="entry name" value="Formin homology 2 domain (FH2 domain)"/>
    <property type="match status" value="1"/>
</dbReference>
<feature type="domain" description="FH2" evidence="3">
    <location>
        <begin position="1"/>
        <end position="339"/>
    </location>
</feature>
<evidence type="ECO:0000313" key="4">
    <source>
        <dbReference type="EMBL" id="GET87654.1"/>
    </source>
</evidence>
<feature type="compositionally biased region" description="Polar residues" evidence="2">
    <location>
        <begin position="338"/>
        <end position="352"/>
    </location>
</feature>
<dbReference type="EMBL" id="BLBS01000022">
    <property type="protein sequence ID" value="GET87654.1"/>
    <property type="molecule type" value="Genomic_DNA"/>
</dbReference>
<name>A0A640KF26_LEITA</name>
<organism evidence="4 5">
    <name type="scientific">Leishmania tarentolae</name>
    <name type="common">Sauroleishmania tarentolae</name>
    <dbReference type="NCBI Taxonomy" id="5689"/>
    <lineage>
        <taxon>Eukaryota</taxon>
        <taxon>Discoba</taxon>
        <taxon>Euglenozoa</taxon>
        <taxon>Kinetoplastea</taxon>
        <taxon>Metakinetoplastina</taxon>
        <taxon>Trypanosomatida</taxon>
        <taxon>Trypanosomatidae</taxon>
        <taxon>Leishmaniinae</taxon>
        <taxon>Leishmania</taxon>
        <taxon>lizard Leishmania</taxon>
    </lineage>
</organism>
<dbReference type="AlphaFoldDB" id="A0A640KF26"/>
<dbReference type="VEuPathDB" id="TriTrypDB:LtaPh_1711000"/>
<dbReference type="OrthoDB" id="26518at2759"/>
<proteinExistence type="predicted"/>
<dbReference type="InterPro" id="IPR015425">
    <property type="entry name" value="FH2_Formin"/>
</dbReference>
<dbReference type="InterPro" id="IPR051412">
    <property type="entry name" value="Formin_Homology_Diaphanous_sf"/>
</dbReference>
<dbReference type="Proteomes" id="UP000419144">
    <property type="component" value="Unassembled WGS sequence"/>
</dbReference>
<feature type="compositionally biased region" description="Polar residues" evidence="2">
    <location>
        <begin position="522"/>
        <end position="534"/>
    </location>
</feature>
<feature type="region of interest" description="Disordered" evidence="2">
    <location>
        <begin position="316"/>
        <end position="548"/>
    </location>
</feature>
<gene>
    <name evidence="4" type="ORF">LtaPh_1711000</name>
</gene>
<protein>
    <submittedName>
        <fullName evidence="4">Formin, putative</fullName>
    </submittedName>
</protein>
<dbReference type="PANTHER" id="PTHR45691">
    <property type="entry name" value="PROTEIN DIAPHANOUS"/>
    <property type="match status" value="1"/>
</dbReference>
<dbReference type="PANTHER" id="PTHR45691:SF6">
    <property type="entry name" value="PROTEIN DIAPHANOUS"/>
    <property type="match status" value="1"/>
</dbReference>
<feature type="compositionally biased region" description="Polar residues" evidence="2">
    <location>
        <begin position="480"/>
        <end position="493"/>
    </location>
</feature>
<dbReference type="PROSITE" id="PS51444">
    <property type="entry name" value="FH2"/>
    <property type="match status" value="1"/>
</dbReference>
<dbReference type="InterPro" id="IPR042201">
    <property type="entry name" value="FH2_Formin_sf"/>
</dbReference>
<sequence length="548" mass="60951">MGEDEAALHSQRILDLNRDRNVGIVLKFIRLPIQQIEASVRTFDTLTLGEERISGLLKIIPTSHDFEAIARAQKGHGGPWKRAEEQQLPQAVRFFLMTQRIEHYAERIHSWSLRYELHGRLEYLEQKLSKADKAIDAIFASPSLPDLLYFLLEVSNFLNAGSRFQGAKGFPITQLPQIMDFKTTDGKGTLLQYVAEMLDTVNPRLQAISSELMPAVDEGRDIDVASIEQELKKLRGRLQKCKLLIEQLKNDVRWTNVLGKFIYRSLPELERVEKLAESINGKAERLQDFLCEKKETFSLNEVLRVLSNFCKRYEQEREKQRLRRERQDRMEDNKQRRQSMMSTAVTSEGDSPSQKHPESQPQQQRLSQPPPQQPPQRQSPALRVNSGGADRGRAVPDVELSARNPRGGASGRASGVTPASRSNGSPSTAEHGRSHLPHSKGIDAANLADEYRSPPVDGASSGSIPVHSNVGGGSRRRPSNSEAKQSDVRTTAVSARGPPPVSSARAGKGTAGGEVLPPVNKSPMTLSVHTSNSARAHAESARRDVRQT</sequence>
<comment type="caution">
    <text evidence="4">The sequence shown here is derived from an EMBL/GenBank/DDBJ whole genome shotgun (WGS) entry which is preliminary data.</text>
</comment>
<reference evidence="4" key="1">
    <citation type="submission" date="2019-11" db="EMBL/GenBank/DDBJ databases">
        <title>Leishmania tarentolae CDS.</title>
        <authorList>
            <person name="Goto Y."/>
            <person name="Yamagishi J."/>
        </authorList>
    </citation>
    <scope>NUCLEOTIDE SEQUENCE [LARGE SCALE GENOMIC DNA]</scope>
    <source>
        <strain evidence="4">Parrot Tar II</strain>
    </source>
</reference>
<evidence type="ECO:0000256" key="2">
    <source>
        <dbReference type="SAM" id="MobiDB-lite"/>
    </source>
</evidence>
<evidence type="ECO:0000256" key="1">
    <source>
        <dbReference type="SAM" id="Coils"/>
    </source>
</evidence>
<keyword evidence="1" id="KW-0175">Coiled coil</keyword>
<feature type="coiled-coil region" evidence="1">
    <location>
        <begin position="224"/>
        <end position="251"/>
    </location>
</feature>
<feature type="compositionally biased region" description="Basic and acidic residues" evidence="2">
    <location>
        <begin position="536"/>
        <end position="548"/>
    </location>
</feature>
<dbReference type="Gene3D" id="1.20.58.2220">
    <property type="entry name" value="Formin, FH2 domain"/>
    <property type="match status" value="1"/>
</dbReference>
<feature type="compositionally biased region" description="Basic and acidic residues" evidence="2">
    <location>
        <begin position="316"/>
        <end position="335"/>
    </location>
</feature>
<evidence type="ECO:0000259" key="3">
    <source>
        <dbReference type="PROSITE" id="PS51444"/>
    </source>
</evidence>
<evidence type="ECO:0000313" key="5">
    <source>
        <dbReference type="Proteomes" id="UP000419144"/>
    </source>
</evidence>
<feature type="compositionally biased region" description="Polar residues" evidence="2">
    <location>
        <begin position="417"/>
        <end position="428"/>
    </location>
</feature>
<keyword evidence="5" id="KW-1185">Reference proteome</keyword>
<dbReference type="SMART" id="SM00498">
    <property type="entry name" value="FH2"/>
    <property type="match status" value="1"/>
</dbReference>
<accession>A0A640KF26</accession>
<dbReference type="Pfam" id="PF02181">
    <property type="entry name" value="FH2"/>
    <property type="match status" value="1"/>
</dbReference>
<dbReference type="GO" id="GO:0030041">
    <property type="term" value="P:actin filament polymerization"/>
    <property type="evidence" value="ECO:0007669"/>
    <property type="project" value="TreeGrafter"/>
</dbReference>
<dbReference type="GO" id="GO:0005884">
    <property type="term" value="C:actin filament"/>
    <property type="evidence" value="ECO:0007669"/>
    <property type="project" value="TreeGrafter"/>
</dbReference>